<dbReference type="Proteomes" id="UP000887013">
    <property type="component" value="Unassembled WGS sequence"/>
</dbReference>
<feature type="transmembrane region" description="Helical" evidence="2">
    <location>
        <begin position="42"/>
        <end position="64"/>
    </location>
</feature>
<keyword evidence="2" id="KW-0472">Membrane</keyword>
<accession>A0A8X6QNE4</accession>
<proteinExistence type="predicted"/>
<protein>
    <recommendedName>
        <fullName evidence="5">Transmembrane protein</fullName>
    </recommendedName>
</protein>
<feature type="transmembrane region" description="Helical" evidence="2">
    <location>
        <begin position="70"/>
        <end position="87"/>
    </location>
</feature>
<name>A0A8X6QNE4_NEPPI</name>
<dbReference type="AlphaFoldDB" id="A0A8X6QNE4"/>
<keyword evidence="2" id="KW-0812">Transmembrane</keyword>
<comment type="caution">
    <text evidence="3">The sequence shown here is derived from an EMBL/GenBank/DDBJ whole genome shotgun (WGS) entry which is preliminary data.</text>
</comment>
<evidence type="ECO:0000256" key="1">
    <source>
        <dbReference type="SAM" id="MobiDB-lite"/>
    </source>
</evidence>
<reference evidence="3" key="1">
    <citation type="submission" date="2020-08" db="EMBL/GenBank/DDBJ databases">
        <title>Multicomponent nature underlies the extraordinary mechanical properties of spider dragline silk.</title>
        <authorList>
            <person name="Kono N."/>
            <person name="Nakamura H."/>
            <person name="Mori M."/>
            <person name="Yoshida Y."/>
            <person name="Ohtoshi R."/>
            <person name="Malay A.D."/>
            <person name="Moran D.A.P."/>
            <person name="Tomita M."/>
            <person name="Numata K."/>
            <person name="Arakawa K."/>
        </authorList>
    </citation>
    <scope>NUCLEOTIDE SEQUENCE</scope>
</reference>
<evidence type="ECO:0008006" key="5">
    <source>
        <dbReference type="Google" id="ProtNLM"/>
    </source>
</evidence>
<dbReference type="EMBL" id="BMAW01083418">
    <property type="protein sequence ID" value="GFU33936.1"/>
    <property type="molecule type" value="Genomic_DNA"/>
</dbReference>
<keyword evidence="4" id="KW-1185">Reference proteome</keyword>
<evidence type="ECO:0000313" key="3">
    <source>
        <dbReference type="EMBL" id="GFU33936.1"/>
    </source>
</evidence>
<gene>
    <name evidence="3" type="ORF">NPIL_5511</name>
</gene>
<feature type="region of interest" description="Disordered" evidence="1">
    <location>
        <begin position="101"/>
        <end position="124"/>
    </location>
</feature>
<sequence length="142" mass="15908">MGKNLFRLNRIRHRNAHCRLHTPCNSVFSTSHTHCPFSVTSALSVAFLHFPLFSFSYFIVFFSLPCPRTARFLVCMVIFTLLGRRGVYAKRLIVCVDFNGNGMPPKEGGGSEGLRGSRGKKREGNLLLPDTRRAVTEKNGCS</sequence>
<evidence type="ECO:0000313" key="4">
    <source>
        <dbReference type="Proteomes" id="UP000887013"/>
    </source>
</evidence>
<evidence type="ECO:0000256" key="2">
    <source>
        <dbReference type="SAM" id="Phobius"/>
    </source>
</evidence>
<organism evidence="3 4">
    <name type="scientific">Nephila pilipes</name>
    <name type="common">Giant wood spider</name>
    <name type="synonym">Nephila maculata</name>
    <dbReference type="NCBI Taxonomy" id="299642"/>
    <lineage>
        <taxon>Eukaryota</taxon>
        <taxon>Metazoa</taxon>
        <taxon>Ecdysozoa</taxon>
        <taxon>Arthropoda</taxon>
        <taxon>Chelicerata</taxon>
        <taxon>Arachnida</taxon>
        <taxon>Araneae</taxon>
        <taxon>Araneomorphae</taxon>
        <taxon>Entelegynae</taxon>
        <taxon>Araneoidea</taxon>
        <taxon>Nephilidae</taxon>
        <taxon>Nephila</taxon>
    </lineage>
</organism>
<keyword evidence="2" id="KW-1133">Transmembrane helix</keyword>